<name>A0A6A6KIJ3_HEVBR</name>
<dbReference type="GO" id="GO:0016567">
    <property type="term" value="P:protein ubiquitination"/>
    <property type="evidence" value="ECO:0007669"/>
    <property type="project" value="InterPro"/>
</dbReference>
<gene>
    <name evidence="2" type="ORF">GH714_008624</name>
</gene>
<dbReference type="PANTHER" id="PTHR13480">
    <property type="entry name" value="E3 UBIQUITIN-PROTEIN LIGASE HAKAI-RELATED"/>
    <property type="match status" value="1"/>
</dbReference>
<reference evidence="2 3" key="1">
    <citation type="journal article" date="2020" name="Mol. Plant">
        <title>The Chromosome-Based Rubber Tree Genome Provides New Insights into Spurge Genome Evolution and Rubber Biosynthesis.</title>
        <authorList>
            <person name="Liu J."/>
            <person name="Shi C."/>
            <person name="Shi C.C."/>
            <person name="Li W."/>
            <person name="Zhang Q.J."/>
            <person name="Zhang Y."/>
            <person name="Li K."/>
            <person name="Lu H.F."/>
            <person name="Shi C."/>
            <person name="Zhu S.T."/>
            <person name="Xiao Z.Y."/>
            <person name="Nan H."/>
            <person name="Yue Y."/>
            <person name="Zhu X.G."/>
            <person name="Wu Y."/>
            <person name="Hong X.N."/>
            <person name="Fan G.Y."/>
            <person name="Tong Y."/>
            <person name="Zhang D."/>
            <person name="Mao C.L."/>
            <person name="Liu Y.L."/>
            <person name="Hao S.J."/>
            <person name="Liu W.Q."/>
            <person name="Lv M.Q."/>
            <person name="Zhang H.B."/>
            <person name="Liu Y."/>
            <person name="Hu-Tang G.R."/>
            <person name="Wang J.P."/>
            <person name="Wang J.H."/>
            <person name="Sun Y.H."/>
            <person name="Ni S.B."/>
            <person name="Chen W.B."/>
            <person name="Zhang X.C."/>
            <person name="Jiao Y.N."/>
            <person name="Eichler E.E."/>
            <person name="Li G.H."/>
            <person name="Liu X."/>
            <person name="Gao L.Z."/>
        </authorList>
    </citation>
    <scope>NUCLEOTIDE SEQUENCE [LARGE SCALE GENOMIC DNA]</scope>
    <source>
        <strain evidence="3">cv. GT1</strain>
        <tissue evidence="2">Leaf</tissue>
    </source>
</reference>
<keyword evidence="1" id="KW-1133">Transmembrane helix</keyword>
<keyword evidence="3" id="KW-1185">Reference proteome</keyword>
<dbReference type="EMBL" id="JAAGAX010000016">
    <property type="protein sequence ID" value="KAF2288567.1"/>
    <property type="molecule type" value="Genomic_DNA"/>
</dbReference>
<dbReference type="GO" id="GO:0030155">
    <property type="term" value="P:regulation of cell adhesion"/>
    <property type="evidence" value="ECO:0007669"/>
    <property type="project" value="TreeGrafter"/>
</dbReference>
<comment type="caution">
    <text evidence="2">The sequence shown here is derived from an EMBL/GenBank/DDBJ whole genome shotgun (WGS) entry which is preliminary data.</text>
</comment>
<evidence type="ECO:0000256" key="1">
    <source>
        <dbReference type="SAM" id="Phobius"/>
    </source>
</evidence>
<proteinExistence type="predicted"/>
<keyword evidence="1" id="KW-0472">Membrane</keyword>
<organism evidence="2 3">
    <name type="scientific">Hevea brasiliensis</name>
    <name type="common">Para rubber tree</name>
    <name type="synonym">Siphonia brasiliensis</name>
    <dbReference type="NCBI Taxonomy" id="3981"/>
    <lineage>
        <taxon>Eukaryota</taxon>
        <taxon>Viridiplantae</taxon>
        <taxon>Streptophyta</taxon>
        <taxon>Embryophyta</taxon>
        <taxon>Tracheophyta</taxon>
        <taxon>Spermatophyta</taxon>
        <taxon>Magnoliopsida</taxon>
        <taxon>eudicotyledons</taxon>
        <taxon>Gunneridae</taxon>
        <taxon>Pentapetalae</taxon>
        <taxon>rosids</taxon>
        <taxon>fabids</taxon>
        <taxon>Malpighiales</taxon>
        <taxon>Euphorbiaceae</taxon>
        <taxon>Crotonoideae</taxon>
        <taxon>Micrandreae</taxon>
        <taxon>Hevea</taxon>
    </lineage>
</organism>
<feature type="transmembrane region" description="Helical" evidence="1">
    <location>
        <begin position="50"/>
        <end position="73"/>
    </location>
</feature>
<dbReference type="InterPro" id="IPR040383">
    <property type="entry name" value="HAKAI/CBLL2"/>
</dbReference>
<dbReference type="Gene3D" id="3.30.40.10">
    <property type="entry name" value="Zinc/RING finger domain, C3HC4 (zinc finger)"/>
    <property type="match status" value="1"/>
</dbReference>
<sequence>MGAATAATVVKTVGRRSRRQLGERVHFCVRCDFPIAVYGRLVEHEDALKFQALVFFTTLSSVAMIGFLGSMIYRAPASMPSASIVPGVIQSAICKEMSDLAYANKHMSY</sequence>
<dbReference type="AlphaFoldDB" id="A0A6A6KIJ3"/>
<keyword evidence="1" id="KW-0812">Transmembrane</keyword>
<dbReference type="PANTHER" id="PTHR13480:SF0">
    <property type="entry name" value="E3 UBIQUITIN-PROTEIN LIGASE HAKAI"/>
    <property type="match status" value="1"/>
</dbReference>
<dbReference type="GO" id="GO:0061630">
    <property type="term" value="F:ubiquitin protein ligase activity"/>
    <property type="evidence" value="ECO:0007669"/>
    <property type="project" value="InterPro"/>
</dbReference>
<dbReference type="InterPro" id="IPR013083">
    <property type="entry name" value="Znf_RING/FYVE/PHD"/>
</dbReference>
<dbReference type="Proteomes" id="UP000467840">
    <property type="component" value="Chromosome 8"/>
</dbReference>
<protein>
    <submittedName>
        <fullName evidence="2">Uncharacterized protein</fullName>
    </submittedName>
</protein>
<evidence type="ECO:0000313" key="3">
    <source>
        <dbReference type="Proteomes" id="UP000467840"/>
    </source>
</evidence>
<accession>A0A6A6KIJ3</accession>
<evidence type="ECO:0000313" key="2">
    <source>
        <dbReference type="EMBL" id="KAF2288567.1"/>
    </source>
</evidence>